<evidence type="ECO:0000313" key="1">
    <source>
        <dbReference type="EMBL" id="MFD2681914.1"/>
    </source>
</evidence>
<organism evidence="1 2">
    <name type="scientific">Bacillus seohaeanensis</name>
    <dbReference type="NCBI Taxonomy" id="284580"/>
    <lineage>
        <taxon>Bacteria</taxon>
        <taxon>Bacillati</taxon>
        <taxon>Bacillota</taxon>
        <taxon>Bacilli</taxon>
        <taxon>Bacillales</taxon>
        <taxon>Bacillaceae</taxon>
        <taxon>Bacillus</taxon>
    </lineage>
</organism>
<name>A0ABW5RTX5_9BACI</name>
<gene>
    <name evidence="1" type="ORF">ACFSUL_14325</name>
</gene>
<dbReference type="RefSeq" id="WP_377936514.1">
    <property type="nucleotide sequence ID" value="NZ_JBHUMF010000031.1"/>
</dbReference>
<proteinExistence type="predicted"/>
<protein>
    <recommendedName>
        <fullName evidence="3">Transposase</fullName>
    </recommendedName>
</protein>
<reference evidence="2" key="1">
    <citation type="journal article" date="2019" name="Int. J. Syst. Evol. Microbiol.">
        <title>The Global Catalogue of Microorganisms (GCM) 10K type strain sequencing project: providing services to taxonomists for standard genome sequencing and annotation.</title>
        <authorList>
            <consortium name="The Broad Institute Genomics Platform"/>
            <consortium name="The Broad Institute Genome Sequencing Center for Infectious Disease"/>
            <person name="Wu L."/>
            <person name="Ma J."/>
        </authorList>
    </citation>
    <scope>NUCLEOTIDE SEQUENCE [LARGE SCALE GENOMIC DNA]</scope>
    <source>
        <strain evidence="2">KCTC 3913</strain>
    </source>
</reference>
<comment type="caution">
    <text evidence="1">The sequence shown here is derived from an EMBL/GenBank/DDBJ whole genome shotgun (WGS) entry which is preliminary data.</text>
</comment>
<sequence>MAKFSIEEKLAVIRRYKEGTESYLTIGRAIGTSDSVPINWA</sequence>
<keyword evidence="2" id="KW-1185">Reference proteome</keyword>
<evidence type="ECO:0000313" key="2">
    <source>
        <dbReference type="Proteomes" id="UP001597506"/>
    </source>
</evidence>
<accession>A0ABW5RTX5</accession>
<evidence type="ECO:0008006" key="3">
    <source>
        <dbReference type="Google" id="ProtNLM"/>
    </source>
</evidence>
<dbReference type="Proteomes" id="UP001597506">
    <property type="component" value="Unassembled WGS sequence"/>
</dbReference>
<dbReference type="EMBL" id="JBHUMF010000031">
    <property type="protein sequence ID" value="MFD2681914.1"/>
    <property type="molecule type" value="Genomic_DNA"/>
</dbReference>